<dbReference type="InParanoid" id="A0A0C3D4N0"/>
<dbReference type="InterPro" id="IPR040202">
    <property type="entry name" value="Brl1/Brr6"/>
</dbReference>
<name>A0A0C3D4N0_9AGAM</name>
<keyword evidence="2" id="KW-0472">Membrane</keyword>
<evidence type="ECO:0000313" key="5">
    <source>
        <dbReference type="Proteomes" id="UP000053989"/>
    </source>
</evidence>
<reference evidence="5" key="2">
    <citation type="submission" date="2015-01" db="EMBL/GenBank/DDBJ databases">
        <title>Evolutionary Origins and Diversification of the Mycorrhizal Mutualists.</title>
        <authorList>
            <consortium name="DOE Joint Genome Institute"/>
            <consortium name="Mycorrhizal Genomics Consortium"/>
            <person name="Kohler A."/>
            <person name="Kuo A."/>
            <person name="Nagy L.G."/>
            <person name="Floudas D."/>
            <person name="Copeland A."/>
            <person name="Barry K.W."/>
            <person name="Cichocki N."/>
            <person name="Veneault-Fourrey C."/>
            <person name="LaButti K."/>
            <person name="Lindquist E.A."/>
            <person name="Lipzen A."/>
            <person name="Lundell T."/>
            <person name="Morin E."/>
            <person name="Murat C."/>
            <person name="Riley R."/>
            <person name="Ohm R."/>
            <person name="Sun H."/>
            <person name="Tunlid A."/>
            <person name="Henrissat B."/>
            <person name="Grigoriev I.V."/>
            <person name="Hibbett D.S."/>
            <person name="Martin F."/>
        </authorList>
    </citation>
    <scope>NUCLEOTIDE SEQUENCE [LARGE SCALE GENOMIC DNA]</scope>
    <source>
        <strain evidence="5">Foug A</strain>
    </source>
</reference>
<protein>
    <recommendedName>
        <fullName evidence="3">Brl1/Brr6 domain-containing protein</fullName>
    </recommendedName>
</protein>
<sequence length="395" mass="43740">MNTRSRSTEAPMDFQFTSRPSSGIKPVWAAPPEDPSTPRKRPLDDLTPTTPGFPGSPFTPMFGENRNVPFIFQSPRPQTNPSHPWEPPPSFSPHKTFPQPSPAPELHDVDMSELSPPKPDSHDKESGRVVATGALRRVFNSRRRARAKSHSKGEDAEDASEGDSEDEGGHVGPLTQNTSNHYTLNMPSPPTSRSDTPYVLLGYLQFFFNLSLVLMFLYLLVQFILTVQRDVEHRISEYAMDIVQEIGVCASQYRNNLCGTNPVPAMTRQCAVWETCMNRDPTTVGRARIGAELIAEVVNGFVEPISWKTLAFSLTSLSFLTLFVNSLLSLYRSRHHQQPAHSPPHPGVPPGFHHGYLPLGGVHHAAGSQKINGEASSEDAPRRRRLEGGQVVKVK</sequence>
<dbReference type="GO" id="GO:0031965">
    <property type="term" value="C:nuclear membrane"/>
    <property type="evidence" value="ECO:0007669"/>
    <property type="project" value="InterPro"/>
</dbReference>
<proteinExistence type="predicted"/>
<feature type="compositionally biased region" description="Basic residues" evidence="1">
    <location>
        <begin position="139"/>
        <end position="150"/>
    </location>
</feature>
<feature type="compositionally biased region" description="Acidic residues" evidence="1">
    <location>
        <begin position="155"/>
        <end position="166"/>
    </location>
</feature>
<gene>
    <name evidence="4" type="ORF">SCLCIDRAFT_18415</name>
</gene>
<dbReference type="EMBL" id="KN822263">
    <property type="protein sequence ID" value="KIM51374.1"/>
    <property type="molecule type" value="Genomic_DNA"/>
</dbReference>
<feature type="transmembrane region" description="Helical" evidence="2">
    <location>
        <begin position="198"/>
        <end position="221"/>
    </location>
</feature>
<evidence type="ECO:0000256" key="2">
    <source>
        <dbReference type="SAM" id="Phobius"/>
    </source>
</evidence>
<dbReference type="PANTHER" id="PTHR28136">
    <property type="entry name" value="NUCLEUS EXPORT PROTEIN BRR6"/>
    <property type="match status" value="1"/>
</dbReference>
<evidence type="ECO:0000256" key="1">
    <source>
        <dbReference type="SAM" id="MobiDB-lite"/>
    </source>
</evidence>
<dbReference type="HOGENOM" id="CLU_040960_1_1_1"/>
<dbReference type="Pfam" id="PF10104">
    <property type="entry name" value="Brr6_like_C_C"/>
    <property type="match status" value="1"/>
</dbReference>
<keyword evidence="5" id="KW-1185">Reference proteome</keyword>
<feature type="compositionally biased region" description="Low complexity" evidence="1">
    <location>
        <begin position="47"/>
        <end position="63"/>
    </location>
</feature>
<feature type="domain" description="Brl1/Brr6" evidence="3">
    <location>
        <begin position="200"/>
        <end position="332"/>
    </location>
</feature>
<organism evidence="4 5">
    <name type="scientific">Scleroderma citrinum Foug A</name>
    <dbReference type="NCBI Taxonomy" id="1036808"/>
    <lineage>
        <taxon>Eukaryota</taxon>
        <taxon>Fungi</taxon>
        <taxon>Dikarya</taxon>
        <taxon>Basidiomycota</taxon>
        <taxon>Agaricomycotina</taxon>
        <taxon>Agaricomycetes</taxon>
        <taxon>Agaricomycetidae</taxon>
        <taxon>Boletales</taxon>
        <taxon>Sclerodermatineae</taxon>
        <taxon>Sclerodermataceae</taxon>
        <taxon>Scleroderma</taxon>
    </lineage>
</organism>
<keyword evidence="2" id="KW-1133">Transmembrane helix</keyword>
<accession>A0A0C3D4N0</accession>
<evidence type="ECO:0000313" key="4">
    <source>
        <dbReference type="EMBL" id="KIM51374.1"/>
    </source>
</evidence>
<feature type="region of interest" description="Disordered" evidence="1">
    <location>
        <begin position="368"/>
        <end position="395"/>
    </location>
</feature>
<dbReference type="PANTHER" id="PTHR28136:SF1">
    <property type="entry name" value="NUCLEUS EXPORT PROTEIN BRL1"/>
    <property type="match status" value="1"/>
</dbReference>
<dbReference type="InterPro" id="IPR018767">
    <property type="entry name" value="Brl1/Brr6_dom"/>
</dbReference>
<reference evidence="4 5" key="1">
    <citation type="submission" date="2014-04" db="EMBL/GenBank/DDBJ databases">
        <authorList>
            <consortium name="DOE Joint Genome Institute"/>
            <person name="Kuo A."/>
            <person name="Kohler A."/>
            <person name="Nagy L.G."/>
            <person name="Floudas D."/>
            <person name="Copeland A."/>
            <person name="Barry K.W."/>
            <person name="Cichocki N."/>
            <person name="Veneault-Fourrey C."/>
            <person name="LaButti K."/>
            <person name="Lindquist E.A."/>
            <person name="Lipzen A."/>
            <person name="Lundell T."/>
            <person name="Morin E."/>
            <person name="Murat C."/>
            <person name="Sun H."/>
            <person name="Tunlid A."/>
            <person name="Henrissat B."/>
            <person name="Grigoriev I.V."/>
            <person name="Hibbett D.S."/>
            <person name="Martin F."/>
            <person name="Nordberg H.P."/>
            <person name="Cantor M.N."/>
            <person name="Hua S.X."/>
        </authorList>
    </citation>
    <scope>NUCLEOTIDE SEQUENCE [LARGE SCALE GENOMIC DNA]</scope>
    <source>
        <strain evidence="4 5">Foug A</strain>
    </source>
</reference>
<feature type="transmembrane region" description="Helical" evidence="2">
    <location>
        <begin position="310"/>
        <end position="331"/>
    </location>
</feature>
<feature type="region of interest" description="Disordered" evidence="1">
    <location>
        <begin position="1"/>
        <end position="191"/>
    </location>
</feature>
<dbReference type="GO" id="GO:0055088">
    <property type="term" value="P:lipid homeostasis"/>
    <property type="evidence" value="ECO:0007669"/>
    <property type="project" value="InterPro"/>
</dbReference>
<keyword evidence="2" id="KW-0812">Transmembrane</keyword>
<dbReference type="Proteomes" id="UP000053989">
    <property type="component" value="Unassembled WGS sequence"/>
</dbReference>
<evidence type="ECO:0000259" key="3">
    <source>
        <dbReference type="SMART" id="SM01042"/>
    </source>
</evidence>
<dbReference type="SMART" id="SM01042">
    <property type="entry name" value="Brr6_like_C_C"/>
    <property type="match status" value="1"/>
</dbReference>
<dbReference type="OrthoDB" id="5961at2759"/>
<feature type="compositionally biased region" description="Polar residues" evidence="1">
    <location>
        <begin position="174"/>
        <end position="191"/>
    </location>
</feature>
<dbReference type="AlphaFoldDB" id="A0A0C3D4N0"/>
<dbReference type="GO" id="GO:0006998">
    <property type="term" value="P:nuclear envelope organization"/>
    <property type="evidence" value="ECO:0007669"/>
    <property type="project" value="InterPro"/>
</dbReference>